<reference evidence="4" key="1">
    <citation type="journal article" date="2014" name="Proc. Natl. Acad. Sci. U.S.A.">
        <title>Extensive sampling of basidiomycete genomes demonstrates inadequacy of the white-rot/brown-rot paradigm for wood decay fungi.</title>
        <authorList>
            <person name="Riley R."/>
            <person name="Salamov A.A."/>
            <person name="Brown D.W."/>
            <person name="Nagy L.G."/>
            <person name="Floudas D."/>
            <person name="Held B.W."/>
            <person name="Levasseur A."/>
            <person name="Lombard V."/>
            <person name="Morin E."/>
            <person name="Otillar R."/>
            <person name="Lindquist E.A."/>
            <person name="Sun H."/>
            <person name="LaButti K.M."/>
            <person name="Schmutz J."/>
            <person name="Jabbour D."/>
            <person name="Luo H."/>
            <person name="Baker S.E."/>
            <person name="Pisabarro A.G."/>
            <person name="Walton J.D."/>
            <person name="Blanchette R.A."/>
            <person name="Henrissat B."/>
            <person name="Martin F."/>
            <person name="Cullen D."/>
            <person name="Hibbett D.S."/>
            <person name="Grigoriev I.V."/>
        </authorList>
    </citation>
    <scope>NUCLEOTIDE SEQUENCE [LARGE SCALE GENOMIC DNA]</scope>
    <source>
        <strain evidence="4">PC15</strain>
    </source>
</reference>
<dbReference type="GO" id="GO:0003723">
    <property type="term" value="F:RNA binding"/>
    <property type="evidence" value="ECO:0007669"/>
    <property type="project" value="UniProtKB-UniRule"/>
</dbReference>
<dbReference type="InParanoid" id="A0A067P054"/>
<dbReference type="PROSITE" id="PS50137">
    <property type="entry name" value="DS_RBD"/>
    <property type="match status" value="1"/>
</dbReference>
<evidence type="ECO:0000256" key="1">
    <source>
        <dbReference type="PROSITE-ProRule" id="PRU00266"/>
    </source>
</evidence>
<evidence type="ECO:0000313" key="4">
    <source>
        <dbReference type="Proteomes" id="UP000027073"/>
    </source>
</evidence>
<dbReference type="AlphaFoldDB" id="A0A067P054"/>
<dbReference type="SMART" id="SM00358">
    <property type="entry name" value="DSRM"/>
    <property type="match status" value="1"/>
</dbReference>
<proteinExistence type="predicted"/>
<dbReference type="OrthoDB" id="10300063at2759"/>
<dbReference type="SUPFAM" id="SSF54768">
    <property type="entry name" value="dsRNA-binding domain-like"/>
    <property type="match status" value="1"/>
</dbReference>
<organism evidence="3 4">
    <name type="scientific">Pleurotus ostreatus (strain PC15)</name>
    <name type="common">Oyster mushroom</name>
    <dbReference type="NCBI Taxonomy" id="1137138"/>
    <lineage>
        <taxon>Eukaryota</taxon>
        <taxon>Fungi</taxon>
        <taxon>Dikarya</taxon>
        <taxon>Basidiomycota</taxon>
        <taxon>Agaricomycotina</taxon>
        <taxon>Agaricomycetes</taxon>
        <taxon>Agaricomycetidae</taxon>
        <taxon>Agaricales</taxon>
        <taxon>Pleurotineae</taxon>
        <taxon>Pleurotaceae</taxon>
        <taxon>Pleurotus</taxon>
    </lineage>
</organism>
<protein>
    <recommendedName>
        <fullName evidence="2">DRBM domain-containing protein</fullName>
    </recommendedName>
</protein>
<accession>A0A067P054</accession>
<evidence type="ECO:0000259" key="2">
    <source>
        <dbReference type="PROSITE" id="PS50137"/>
    </source>
</evidence>
<feature type="domain" description="DRBM" evidence="2">
    <location>
        <begin position="7"/>
        <end position="76"/>
    </location>
</feature>
<dbReference type="EMBL" id="KL198004">
    <property type="protein sequence ID" value="KDQ33698.1"/>
    <property type="molecule type" value="Genomic_DNA"/>
</dbReference>
<sequence length="77" mass="8610">MPNADNSYKRAVHNHYQGLHIALVYDSTPHGPQHQQTWTTMPTVNGQALLTSRVAGKSRKEAEENAARQVWDTVINA</sequence>
<name>A0A067P054_PLEO1</name>
<dbReference type="VEuPathDB" id="FungiDB:PLEOSDRAFT_152655"/>
<keyword evidence="1" id="KW-0694">RNA-binding</keyword>
<dbReference type="HOGENOM" id="CLU_2639104_0_0_1"/>
<dbReference type="Gene3D" id="3.30.160.20">
    <property type="match status" value="1"/>
</dbReference>
<evidence type="ECO:0000313" key="3">
    <source>
        <dbReference type="EMBL" id="KDQ33698.1"/>
    </source>
</evidence>
<dbReference type="CDD" id="cd00048">
    <property type="entry name" value="DSRM_SF"/>
    <property type="match status" value="1"/>
</dbReference>
<gene>
    <name evidence="3" type="ORF">PLEOSDRAFT_152655</name>
</gene>
<dbReference type="Proteomes" id="UP000027073">
    <property type="component" value="Unassembled WGS sequence"/>
</dbReference>
<dbReference type="InterPro" id="IPR014720">
    <property type="entry name" value="dsRBD_dom"/>
</dbReference>